<feature type="domain" description="Fe2OG dioxygenase" evidence="4">
    <location>
        <begin position="177"/>
        <end position="284"/>
    </location>
</feature>
<gene>
    <name evidence="5" type="primary">efe_2</name>
    <name evidence="5" type="ORF">D7316_04607</name>
</gene>
<dbReference type="AlphaFoldDB" id="A0A3G8JTF0"/>
<dbReference type="InterPro" id="IPR026992">
    <property type="entry name" value="DIOX_N"/>
</dbReference>
<comment type="similarity">
    <text evidence="3">Belongs to the iron/ascorbate-dependent oxidoreductase family.</text>
</comment>
<sequence length="326" mass="35725">MQSTVTQTADIPVIDISSLREGSARRRLEIGQRIDEANRRVGFLVIVGHGVDDDLIAAMHDVTEEFFGLPDSVKDRSRQPAPEISRGFIPARARSLAASDGGSGERDYVEYFAAGRSELSGTGVFDHRNIWPHAPNDFRSTWQNYYTALEAVGNVLLRGFALGLDLDEEYFHSTCADHCSVLFANGYPPADAPPAPGSVRLGAHTDYGSLTILYRDERPSGLQVRQNGAWLPVPDIPGSFVVNIGDLMARWTNDRWVSTLHRVAHPPVASLGERRLSIPYFHQPAPDAEIAAIPTCVTDGAAPKYPPITSGQNYLEKTRRSMTAVS</sequence>
<evidence type="ECO:0000313" key="5">
    <source>
        <dbReference type="EMBL" id="AZG47995.1"/>
    </source>
</evidence>
<dbReference type="EC" id="1.13.12.19" evidence="5"/>
<comment type="pathway">
    <text evidence="1">Antibiotic biosynthesis.</text>
</comment>
<dbReference type="InterPro" id="IPR044861">
    <property type="entry name" value="IPNS-like_FE2OG_OXY"/>
</dbReference>
<evidence type="ECO:0000256" key="3">
    <source>
        <dbReference type="RuleBase" id="RU003682"/>
    </source>
</evidence>
<dbReference type="EMBL" id="CP033972">
    <property type="protein sequence ID" value="AZG47995.1"/>
    <property type="molecule type" value="Genomic_DNA"/>
</dbReference>
<evidence type="ECO:0000256" key="1">
    <source>
        <dbReference type="ARBA" id="ARBA00004792"/>
    </source>
</evidence>
<dbReference type="Gene3D" id="2.60.120.330">
    <property type="entry name" value="B-lactam Antibiotic, Isopenicillin N Synthase, Chain"/>
    <property type="match status" value="1"/>
</dbReference>
<evidence type="ECO:0000256" key="2">
    <source>
        <dbReference type="ARBA" id="ARBA00023194"/>
    </source>
</evidence>
<keyword evidence="3" id="KW-0408">Iron</keyword>
<dbReference type="RefSeq" id="WP_124710274.1">
    <property type="nucleotide sequence ID" value="NZ_CP033972.1"/>
</dbReference>
<protein>
    <submittedName>
        <fullName evidence="5">2-oxoglutarate-dependent ethylene/succinate-forming enzyme</fullName>
        <ecNumber evidence="5">1.13.12.19</ecNumber>
    </submittedName>
</protein>
<dbReference type="PROSITE" id="PS51471">
    <property type="entry name" value="FE2OG_OXY"/>
    <property type="match status" value="1"/>
</dbReference>
<evidence type="ECO:0000259" key="4">
    <source>
        <dbReference type="PROSITE" id="PS51471"/>
    </source>
</evidence>
<dbReference type="InterPro" id="IPR005123">
    <property type="entry name" value="Oxoglu/Fe-dep_dioxygenase_dom"/>
</dbReference>
<keyword evidence="2" id="KW-0045">Antibiotic biosynthesis</keyword>
<dbReference type="GO" id="GO:0102276">
    <property type="term" value="F:2-oxoglutarate oxygenase/decarboxylase (ethylene-forming) activity"/>
    <property type="evidence" value="ECO:0007669"/>
    <property type="project" value="UniProtKB-EC"/>
</dbReference>
<dbReference type="InterPro" id="IPR027443">
    <property type="entry name" value="IPNS-like_sf"/>
</dbReference>
<keyword evidence="3" id="KW-0479">Metal-binding</keyword>
<name>A0A3G8JTF0_9ACTN</name>
<dbReference type="InterPro" id="IPR050231">
    <property type="entry name" value="Iron_ascorbate_oxido_reductase"/>
</dbReference>
<evidence type="ECO:0000313" key="6">
    <source>
        <dbReference type="Proteomes" id="UP000271469"/>
    </source>
</evidence>
<proteinExistence type="inferred from homology"/>
<organism evidence="5 6">
    <name type="scientific">Gordonia insulae</name>
    <dbReference type="NCBI Taxonomy" id="2420509"/>
    <lineage>
        <taxon>Bacteria</taxon>
        <taxon>Bacillati</taxon>
        <taxon>Actinomycetota</taxon>
        <taxon>Actinomycetes</taxon>
        <taxon>Mycobacteriales</taxon>
        <taxon>Gordoniaceae</taxon>
        <taxon>Gordonia</taxon>
    </lineage>
</organism>
<dbReference type="GO" id="GO:0017000">
    <property type="term" value="P:antibiotic biosynthetic process"/>
    <property type="evidence" value="ECO:0007669"/>
    <property type="project" value="UniProtKB-KW"/>
</dbReference>
<dbReference type="GO" id="GO:0046872">
    <property type="term" value="F:metal ion binding"/>
    <property type="evidence" value="ECO:0007669"/>
    <property type="project" value="UniProtKB-KW"/>
</dbReference>
<dbReference type="Proteomes" id="UP000271469">
    <property type="component" value="Chromosome"/>
</dbReference>
<keyword evidence="3 5" id="KW-0560">Oxidoreductase</keyword>
<reference evidence="5 6" key="1">
    <citation type="submission" date="2018-11" db="EMBL/GenBank/DDBJ databases">
        <title>Gordonia insulae sp. nov., isolated from an island soil.</title>
        <authorList>
            <person name="Kim Y.S."/>
            <person name="Kim S.B."/>
        </authorList>
    </citation>
    <scope>NUCLEOTIDE SEQUENCE [LARGE SCALE GENOMIC DNA]</scope>
    <source>
        <strain evidence="5 6">MMS17-SY073</strain>
    </source>
</reference>
<dbReference type="Pfam" id="PF14226">
    <property type="entry name" value="DIOX_N"/>
    <property type="match status" value="1"/>
</dbReference>
<keyword evidence="6" id="KW-1185">Reference proteome</keyword>
<dbReference type="KEGG" id="gom:D7316_04607"/>
<dbReference type="OrthoDB" id="21825at2"/>
<dbReference type="SUPFAM" id="SSF51197">
    <property type="entry name" value="Clavaminate synthase-like"/>
    <property type="match status" value="1"/>
</dbReference>
<dbReference type="PANTHER" id="PTHR47990">
    <property type="entry name" value="2-OXOGLUTARATE (2OG) AND FE(II)-DEPENDENT OXYGENASE SUPERFAMILY PROTEIN-RELATED"/>
    <property type="match status" value="1"/>
</dbReference>
<dbReference type="Pfam" id="PF03171">
    <property type="entry name" value="2OG-FeII_Oxy"/>
    <property type="match status" value="1"/>
</dbReference>
<accession>A0A3G8JTF0</accession>